<dbReference type="InterPro" id="IPR006461">
    <property type="entry name" value="PLAC_motif_containing"/>
</dbReference>
<dbReference type="EMBL" id="JARBJD010000003">
    <property type="protein sequence ID" value="KAK2964187.1"/>
    <property type="molecule type" value="Genomic_DNA"/>
</dbReference>
<proteinExistence type="predicted"/>
<comment type="caution">
    <text evidence="1">The sequence shown here is derived from an EMBL/GenBank/DDBJ whole genome shotgun (WGS) entry which is preliminary data.</text>
</comment>
<dbReference type="Proteomes" id="UP001281761">
    <property type="component" value="Unassembled WGS sequence"/>
</dbReference>
<sequence length="107" mass="12261">MPQWQKSLFGCFDNVQTLFVASVFCTPCTIGSMLAHYYEEDYSKYFCLLGLNPLALVQVRSAIRKKHRIPGSAFHDYLFTILCFPCAAVQTTEEYIHDGCDFHPIQL</sequence>
<organism evidence="1 2">
    <name type="scientific">Blattamonas nauphoetae</name>
    <dbReference type="NCBI Taxonomy" id="2049346"/>
    <lineage>
        <taxon>Eukaryota</taxon>
        <taxon>Metamonada</taxon>
        <taxon>Preaxostyla</taxon>
        <taxon>Oxymonadida</taxon>
        <taxon>Blattamonas</taxon>
    </lineage>
</organism>
<accession>A0ABQ9YKA5</accession>
<evidence type="ECO:0000313" key="1">
    <source>
        <dbReference type="EMBL" id="KAK2964187.1"/>
    </source>
</evidence>
<protein>
    <submittedName>
        <fullName evidence="1">Uncharacterized protein</fullName>
    </submittedName>
</protein>
<keyword evidence="2" id="KW-1185">Reference proteome</keyword>
<evidence type="ECO:0000313" key="2">
    <source>
        <dbReference type="Proteomes" id="UP001281761"/>
    </source>
</evidence>
<dbReference type="Pfam" id="PF04749">
    <property type="entry name" value="PLAC8"/>
    <property type="match status" value="1"/>
</dbReference>
<reference evidence="1 2" key="1">
    <citation type="journal article" date="2022" name="bioRxiv">
        <title>Genomics of Preaxostyla Flagellates Illuminates Evolutionary Transitions and the Path Towards Mitochondrial Loss.</title>
        <authorList>
            <person name="Novak L.V.F."/>
            <person name="Treitli S.C."/>
            <person name="Pyrih J."/>
            <person name="Halakuc P."/>
            <person name="Pipaliya S.V."/>
            <person name="Vacek V."/>
            <person name="Brzon O."/>
            <person name="Soukal P."/>
            <person name="Eme L."/>
            <person name="Dacks J.B."/>
            <person name="Karnkowska A."/>
            <person name="Elias M."/>
            <person name="Hampl V."/>
        </authorList>
    </citation>
    <scope>NUCLEOTIDE SEQUENCE [LARGE SCALE GENOMIC DNA]</scope>
    <source>
        <strain evidence="1">NAU3</strain>
        <tissue evidence="1">Gut</tissue>
    </source>
</reference>
<dbReference type="PANTHER" id="PTHR15907">
    <property type="entry name" value="DUF614 FAMILY PROTEIN-RELATED"/>
    <property type="match status" value="1"/>
</dbReference>
<name>A0ABQ9YKA5_9EUKA</name>
<dbReference type="NCBIfam" id="TIGR01571">
    <property type="entry name" value="A_thal_Cys_rich"/>
    <property type="match status" value="1"/>
</dbReference>
<gene>
    <name evidence="1" type="ORF">BLNAU_718</name>
</gene>